<reference evidence="2 3" key="1">
    <citation type="submission" date="2018-11" db="EMBL/GenBank/DDBJ databases">
        <title>Genome sequence of Apiotrichum porosum DSM 27194.</title>
        <authorList>
            <person name="Aliyu H."/>
            <person name="Gorte O."/>
            <person name="Ochsenreither K."/>
        </authorList>
    </citation>
    <scope>NUCLEOTIDE SEQUENCE [LARGE SCALE GENOMIC DNA]</scope>
    <source>
        <strain evidence="2 3">DSM 27194</strain>
    </source>
</reference>
<dbReference type="AlphaFoldDB" id="A0A427XL24"/>
<dbReference type="PANTHER" id="PTHR10672">
    <property type="entry name" value="ADDUCIN"/>
    <property type="match status" value="1"/>
</dbReference>
<dbReference type="PANTHER" id="PTHR10672:SF40">
    <property type="entry name" value="CLASS II ALDOLASE_ADDUCIN DOMAIN PROTEIN (AFU_ORTHOLOGUE AFUA_3G09800)"/>
    <property type="match status" value="1"/>
</dbReference>
<dbReference type="EMBL" id="RSCE01000010">
    <property type="protein sequence ID" value="RSH79503.1"/>
    <property type="molecule type" value="Genomic_DNA"/>
</dbReference>
<dbReference type="GeneID" id="39586098"/>
<evidence type="ECO:0000313" key="3">
    <source>
        <dbReference type="Proteomes" id="UP000279236"/>
    </source>
</evidence>
<dbReference type="Pfam" id="PF00596">
    <property type="entry name" value="Aldolase_II"/>
    <property type="match status" value="1"/>
</dbReference>
<organism evidence="2 3">
    <name type="scientific">Apiotrichum porosum</name>
    <dbReference type="NCBI Taxonomy" id="105984"/>
    <lineage>
        <taxon>Eukaryota</taxon>
        <taxon>Fungi</taxon>
        <taxon>Dikarya</taxon>
        <taxon>Basidiomycota</taxon>
        <taxon>Agaricomycotina</taxon>
        <taxon>Tremellomycetes</taxon>
        <taxon>Trichosporonales</taxon>
        <taxon>Trichosporonaceae</taxon>
        <taxon>Apiotrichum</taxon>
    </lineage>
</organism>
<dbReference type="GO" id="GO:0005856">
    <property type="term" value="C:cytoskeleton"/>
    <property type="evidence" value="ECO:0007669"/>
    <property type="project" value="TreeGrafter"/>
</dbReference>
<evidence type="ECO:0000313" key="2">
    <source>
        <dbReference type="EMBL" id="RSH79503.1"/>
    </source>
</evidence>
<dbReference type="InterPro" id="IPR051017">
    <property type="entry name" value="Aldolase-II_Adducin_sf"/>
</dbReference>
<dbReference type="SUPFAM" id="SSF53639">
    <property type="entry name" value="AraD/HMP-PK domain-like"/>
    <property type="match status" value="1"/>
</dbReference>
<keyword evidence="3" id="KW-1185">Reference proteome</keyword>
<dbReference type="Proteomes" id="UP000279236">
    <property type="component" value="Unassembled WGS sequence"/>
</dbReference>
<feature type="domain" description="Class II aldolase/adducin N-terminal" evidence="1">
    <location>
        <begin position="69"/>
        <end position="252"/>
    </location>
</feature>
<accession>A0A427XL24</accession>
<dbReference type="NCBIfam" id="NF004855">
    <property type="entry name" value="PRK06208.1"/>
    <property type="match status" value="1"/>
</dbReference>
<gene>
    <name evidence="2" type="ORF">EHS24_001555</name>
</gene>
<dbReference type="FunFam" id="3.40.225.10:FF:000009">
    <property type="entry name" value="Class II aldolase/adducin N-terminal"/>
    <property type="match status" value="1"/>
</dbReference>
<dbReference type="GO" id="GO:0051015">
    <property type="term" value="F:actin filament binding"/>
    <property type="evidence" value="ECO:0007669"/>
    <property type="project" value="TreeGrafter"/>
</dbReference>
<dbReference type="STRING" id="105984.A0A427XL24"/>
<name>A0A427XL24_9TREE</name>
<evidence type="ECO:0000259" key="1">
    <source>
        <dbReference type="SMART" id="SM01007"/>
    </source>
</evidence>
<sequence length="305" mass="33642">MTTVTQTTTATPVLQLRAEHQSTPRESIVDGWYRGDKAKTIPAQRIGFPEFVTGTDKESLLQKRQWVKEHLALCFRMWGKLGYSQGVAGHITVRDPVLPDHFWINPFGVHFSAITVSKLVLVGPDGYVSPIGAQLPINEAGFAIHSAIHKARPEVNSAAHCHTQYGRAWSVFGKPVEVNNQDATYFYKNQGIYLDGGRVALEADEGQAIADALGATNRTGILQNHGLITLGDTCDEAMFLFNTLEKQCQIQLLVEAAAAGGLKKTVISDKDAEYTVAEMRDPECLYTEIQPDIELFREKYPAALL</sequence>
<dbReference type="Gene3D" id="3.40.225.10">
    <property type="entry name" value="Class II aldolase/adducin N-terminal domain"/>
    <property type="match status" value="1"/>
</dbReference>
<dbReference type="InterPro" id="IPR036409">
    <property type="entry name" value="Aldolase_II/adducin_N_sf"/>
</dbReference>
<dbReference type="RefSeq" id="XP_028474650.1">
    <property type="nucleotide sequence ID" value="XM_028617343.1"/>
</dbReference>
<protein>
    <recommendedName>
        <fullName evidence="1">Class II aldolase/adducin N-terminal domain-containing protein</fullName>
    </recommendedName>
</protein>
<dbReference type="InterPro" id="IPR001303">
    <property type="entry name" value="Aldolase_II/adducin_N"/>
</dbReference>
<dbReference type="OrthoDB" id="3238794at2759"/>
<dbReference type="SMART" id="SM01007">
    <property type="entry name" value="Aldolase_II"/>
    <property type="match status" value="1"/>
</dbReference>
<proteinExistence type="predicted"/>
<comment type="caution">
    <text evidence="2">The sequence shown here is derived from an EMBL/GenBank/DDBJ whole genome shotgun (WGS) entry which is preliminary data.</text>
</comment>